<gene>
    <name evidence="1" type="ORF">AX018_10623</name>
</gene>
<keyword evidence="2" id="KW-1185">Reference proteome</keyword>
<dbReference type="Proteomes" id="UP000248856">
    <property type="component" value="Unassembled WGS sequence"/>
</dbReference>
<comment type="caution">
    <text evidence="1">The sequence shown here is derived from an EMBL/GenBank/DDBJ whole genome shotgun (WGS) entry which is preliminary data.</text>
</comment>
<accession>A0A328YNX5</accession>
<reference evidence="1 2" key="1">
    <citation type="submission" date="2018-06" db="EMBL/GenBank/DDBJ databases">
        <title>Genomic Encyclopedia of Archaeal and Bacterial Type Strains, Phase II (KMG-II): from individual species to whole genera.</title>
        <authorList>
            <person name="Goeker M."/>
        </authorList>
    </citation>
    <scope>NUCLEOTIDE SEQUENCE [LARGE SCALE GENOMIC DNA]</scope>
    <source>
        <strain evidence="1 2">CFPB 3232</strain>
    </source>
</reference>
<proteinExistence type="predicted"/>
<keyword evidence="1" id="KW-0812">Transmembrane</keyword>
<dbReference type="RefSeq" id="WP_111881666.1">
    <property type="nucleotide sequence ID" value="NZ_CBCSGC010000088.1"/>
</dbReference>
<dbReference type="AlphaFoldDB" id="A0A328YNX5"/>
<sequence>MNDSTKDSCFPGRVPRKEGPGDLVWEQAWAWVRQQYALMETGAAPEEVAPRQLIQWLKADPRHREAYEQASRLWLAAGLLPPDEE</sequence>
<evidence type="ECO:0000313" key="2">
    <source>
        <dbReference type="Proteomes" id="UP000248856"/>
    </source>
</evidence>
<protein>
    <submittedName>
        <fullName evidence="1">Transmembrane sensor</fullName>
    </submittedName>
</protein>
<keyword evidence="1" id="KW-0472">Membrane</keyword>
<name>A0A328YNX5_9BURK</name>
<evidence type="ECO:0000313" key="1">
    <source>
        <dbReference type="EMBL" id="RAR75290.1"/>
    </source>
</evidence>
<dbReference type="EMBL" id="QLTA01000062">
    <property type="protein sequence ID" value="RAR75290.1"/>
    <property type="molecule type" value="Genomic_DNA"/>
</dbReference>
<dbReference type="OrthoDB" id="8617634at2"/>
<organism evidence="1 2">
    <name type="scientific">Paracidovorax anthurii</name>
    <dbReference type="NCBI Taxonomy" id="78229"/>
    <lineage>
        <taxon>Bacteria</taxon>
        <taxon>Pseudomonadati</taxon>
        <taxon>Pseudomonadota</taxon>
        <taxon>Betaproteobacteria</taxon>
        <taxon>Burkholderiales</taxon>
        <taxon>Comamonadaceae</taxon>
        <taxon>Paracidovorax</taxon>
    </lineage>
</organism>